<reference evidence="1 2" key="1">
    <citation type="submission" date="2021-06" db="EMBL/GenBank/DDBJ databases">
        <authorList>
            <person name="Palmer J.M."/>
        </authorList>
    </citation>
    <scope>NUCLEOTIDE SEQUENCE [LARGE SCALE GENOMIC DNA]</scope>
    <source>
        <strain evidence="1 2">XC_2019</strain>
        <tissue evidence="1">Muscle</tissue>
    </source>
</reference>
<accession>A0ABV0SFX4</accession>
<name>A0ABV0SFX4_9TELE</name>
<evidence type="ECO:0000313" key="2">
    <source>
        <dbReference type="Proteomes" id="UP001434883"/>
    </source>
</evidence>
<organism evidence="1 2">
    <name type="scientific">Xenoophorus captivus</name>
    <dbReference type="NCBI Taxonomy" id="1517983"/>
    <lineage>
        <taxon>Eukaryota</taxon>
        <taxon>Metazoa</taxon>
        <taxon>Chordata</taxon>
        <taxon>Craniata</taxon>
        <taxon>Vertebrata</taxon>
        <taxon>Euteleostomi</taxon>
        <taxon>Actinopterygii</taxon>
        <taxon>Neopterygii</taxon>
        <taxon>Teleostei</taxon>
        <taxon>Neoteleostei</taxon>
        <taxon>Acanthomorphata</taxon>
        <taxon>Ovalentaria</taxon>
        <taxon>Atherinomorphae</taxon>
        <taxon>Cyprinodontiformes</taxon>
        <taxon>Goodeidae</taxon>
        <taxon>Xenoophorus</taxon>
    </lineage>
</organism>
<proteinExistence type="predicted"/>
<keyword evidence="2" id="KW-1185">Reference proteome</keyword>
<comment type="caution">
    <text evidence="1">The sequence shown here is derived from an EMBL/GenBank/DDBJ whole genome shotgun (WGS) entry which is preliminary data.</text>
</comment>
<gene>
    <name evidence="1" type="ORF">XENOCAPTIV_012959</name>
</gene>
<dbReference type="Proteomes" id="UP001434883">
    <property type="component" value="Unassembled WGS sequence"/>
</dbReference>
<dbReference type="EMBL" id="JAHRIN010078332">
    <property type="protein sequence ID" value="MEQ2219125.1"/>
    <property type="molecule type" value="Genomic_DNA"/>
</dbReference>
<protein>
    <submittedName>
        <fullName evidence="1">Uncharacterized protein</fullName>
    </submittedName>
</protein>
<evidence type="ECO:0000313" key="1">
    <source>
        <dbReference type="EMBL" id="MEQ2219125.1"/>
    </source>
</evidence>
<sequence length="102" mass="11909">MHNSSQTLVESQVKDTCYMPFSLTGTSCYSAPYIGDMTYKPYMLQMSSITRKYVNISILWFRLRQIFKEIQILQEVLKLPLNSALPMCNYILYKDLRLILGP</sequence>